<dbReference type="PANTHER" id="PTHR43191">
    <property type="entry name" value="RRNA METHYLTRANSFERASE 3"/>
    <property type="match status" value="1"/>
</dbReference>
<dbReference type="OrthoDB" id="9785673at2"/>
<dbReference type="CDD" id="cd18095">
    <property type="entry name" value="SpoU-like_rRNA-MTase"/>
    <property type="match status" value="1"/>
</dbReference>
<dbReference type="GO" id="GO:0003723">
    <property type="term" value="F:RNA binding"/>
    <property type="evidence" value="ECO:0007669"/>
    <property type="project" value="InterPro"/>
</dbReference>
<organism evidence="4 5">
    <name type="scientific">Sandaracinus amylolyticus</name>
    <dbReference type="NCBI Taxonomy" id="927083"/>
    <lineage>
        <taxon>Bacteria</taxon>
        <taxon>Pseudomonadati</taxon>
        <taxon>Myxococcota</taxon>
        <taxon>Polyangia</taxon>
        <taxon>Polyangiales</taxon>
        <taxon>Sandaracinaceae</taxon>
        <taxon>Sandaracinus</taxon>
    </lineage>
</organism>
<sequence length="257" mass="27275">MATTRYGEILADLLALRACKGMDSRGRLLLEGVRMVLSARRAGVALDALAYAPEHGGDAPAAQQLMAALEREGVPRARLSARDFSRISYKADGVIAVVRPAWPTLDEVLRRSGLVVALDAPSDPGNVGAVIRTANAWGAAGVVVLGDAEKITHPKCLRASTGALFHTPTCAATRDELLARALGRRLVVLVPDGDRAWRADERAIVVLGNEKRGVHPELVRAASERVAIPMTGVVDSLNVSNAAAVILWDAFRARSTP</sequence>
<dbReference type="InterPro" id="IPR029026">
    <property type="entry name" value="tRNA_m1G_MTases_N"/>
</dbReference>
<dbReference type="InterPro" id="IPR051259">
    <property type="entry name" value="rRNA_Methyltransferase"/>
</dbReference>
<gene>
    <name evidence="4" type="ORF">DB32_007498</name>
</gene>
<dbReference type="Gene3D" id="3.30.1330.30">
    <property type="match status" value="1"/>
</dbReference>
<dbReference type="Proteomes" id="UP000034883">
    <property type="component" value="Chromosome"/>
</dbReference>
<dbReference type="Pfam" id="PF00588">
    <property type="entry name" value="SpoU_methylase"/>
    <property type="match status" value="1"/>
</dbReference>
<evidence type="ECO:0000259" key="3">
    <source>
        <dbReference type="SMART" id="SM00967"/>
    </source>
</evidence>
<feature type="domain" description="RNA 2-O ribose methyltransferase substrate binding" evidence="3">
    <location>
        <begin position="29"/>
        <end position="104"/>
    </location>
</feature>
<evidence type="ECO:0000313" key="5">
    <source>
        <dbReference type="Proteomes" id="UP000034883"/>
    </source>
</evidence>
<dbReference type="GO" id="GO:0008173">
    <property type="term" value="F:RNA methyltransferase activity"/>
    <property type="evidence" value="ECO:0007669"/>
    <property type="project" value="InterPro"/>
</dbReference>
<keyword evidence="1 4" id="KW-0489">Methyltransferase</keyword>
<evidence type="ECO:0000313" key="4">
    <source>
        <dbReference type="EMBL" id="AKF10349.1"/>
    </source>
</evidence>
<keyword evidence="5" id="KW-1185">Reference proteome</keyword>
<dbReference type="InterPro" id="IPR013123">
    <property type="entry name" value="SpoU_subst-bd"/>
</dbReference>
<dbReference type="SUPFAM" id="SSF75217">
    <property type="entry name" value="alpha/beta knot"/>
    <property type="match status" value="1"/>
</dbReference>
<dbReference type="SMART" id="SM00967">
    <property type="entry name" value="SpoU_sub_bind"/>
    <property type="match status" value="1"/>
</dbReference>
<reference evidence="4 5" key="1">
    <citation type="submission" date="2015-03" db="EMBL/GenBank/DDBJ databases">
        <title>Genome assembly of Sandaracinus amylolyticus DSM 53668.</title>
        <authorList>
            <person name="Sharma G."/>
            <person name="Subramanian S."/>
        </authorList>
    </citation>
    <scope>NUCLEOTIDE SEQUENCE [LARGE SCALE GENOMIC DNA]</scope>
    <source>
        <strain evidence="4 5">DSM 53668</strain>
    </source>
</reference>
<dbReference type="InterPro" id="IPR001537">
    <property type="entry name" value="SpoU_MeTrfase"/>
</dbReference>
<evidence type="ECO:0000256" key="2">
    <source>
        <dbReference type="ARBA" id="ARBA00022679"/>
    </source>
</evidence>
<evidence type="ECO:0000256" key="1">
    <source>
        <dbReference type="ARBA" id="ARBA00022603"/>
    </source>
</evidence>
<dbReference type="AlphaFoldDB" id="A0A0F6SHF4"/>
<proteinExistence type="predicted"/>
<dbReference type="GO" id="GO:0006396">
    <property type="term" value="P:RNA processing"/>
    <property type="evidence" value="ECO:0007669"/>
    <property type="project" value="InterPro"/>
</dbReference>
<dbReference type="EMBL" id="CP011125">
    <property type="protein sequence ID" value="AKF10349.1"/>
    <property type="molecule type" value="Genomic_DNA"/>
</dbReference>
<name>A0A0F6SHF4_9BACT</name>
<dbReference type="InterPro" id="IPR029028">
    <property type="entry name" value="Alpha/beta_knot_MTases"/>
</dbReference>
<dbReference type="GO" id="GO:0032259">
    <property type="term" value="P:methylation"/>
    <property type="evidence" value="ECO:0007669"/>
    <property type="project" value="UniProtKB-KW"/>
</dbReference>
<dbReference type="Gene3D" id="3.40.1280.10">
    <property type="match status" value="1"/>
</dbReference>
<dbReference type="RefSeq" id="WP_053237320.1">
    <property type="nucleotide sequence ID" value="NZ_CP011125.1"/>
</dbReference>
<dbReference type="PANTHER" id="PTHR43191:SF2">
    <property type="entry name" value="RRNA METHYLTRANSFERASE 3, MITOCHONDRIAL"/>
    <property type="match status" value="1"/>
</dbReference>
<dbReference type="STRING" id="927083.DB32_007498"/>
<dbReference type="KEGG" id="samy:DB32_007498"/>
<keyword evidence="2 4" id="KW-0808">Transferase</keyword>
<protein>
    <submittedName>
        <fullName evidence="4">RNA methyltransferase, TrmH family</fullName>
    </submittedName>
</protein>
<dbReference type="GO" id="GO:0005737">
    <property type="term" value="C:cytoplasm"/>
    <property type="evidence" value="ECO:0007669"/>
    <property type="project" value="UniProtKB-ARBA"/>
</dbReference>
<dbReference type="SUPFAM" id="SSF55315">
    <property type="entry name" value="L30e-like"/>
    <property type="match status" value="1"/>
</dbReference>
<dbReference type="InterPro" id="IPR029064">
    <property type="entry name" value="Ribosomal_eL30-like_sf"/>
</dbReference>
<accession>A0A0F6SHF4</accession>